<dbReference type="InterPro" id="IPR002413">
    <property type="entry name" value="V5_allergen-like"/>
</dbReference>
<keyword evidence="3" id="KW-1185">Reference proteome</keyword>
<accession>A0ABQ8SQ30</accession>
<sequence>MNVKGKTWIGVAGAIEEGWHSMRRKCKMKMVHAYLLPLILEEKNSLWCRGSKPGLGSTYQETPGPHCTGYKREALTQEEKNILLKKHNDLRRTVALGRETRGSPGPQPPASDMSELVLRNSSINYEWDFFRVSWTLLTTGSSIYATRIHWTDHDGSEERFAVGQNYASSSTTAPTFLKELEVHVQRWYDEVKDVAPDTVNKFPGSSTGIIGHYTQLVWAQTKYVGCGRTFYEDNGKRTTTLLCNYGPAGNFLGSKLYRKGKPCSACKEGATCNDGLCSLPLPYVVGVPVPDKHSKQSASIVEYRMT</sequence>
<dbReference type="PRINTS" id="PR00837">
    <property type="entry name" value="V5TPXLIKE"/>
</dbReference>
<dbReference type="Pfam" id="PF00188">
    <property type="entry name" value="CAP"/>
    <property type="match status" value="1"/>
</dbReference>
<organism evidence="2 3">
    <name type="scientific">Periplaneta americana</name>
    <name type="common">American cockroach</name>
    <name type="synonym">Blatta americana</name>
    <dbReference type="NCBI Taxonomy" id="6978"/>
    <lineage>
        <taxon>Eukaryota</taxon>
        <taxon>Metazoa</taxon>
        <taxon>Ecdysozoa</taxon>
        <taxon>Arthropoda</taxon>
        <taxon>Hexapoda</taxon>
        <taxon>Insecta</taxon>
        <taxon>Pterygota</taxon>
        <taxon>Neoptera</taxon>
        <taxon>Polyneoptera</taxon>
        <taxon>Dictyoptera</taxon>
        <taxon>Blattodea</taxon>
        <taxon>Blattoidea</taxon>
        <taxon>Blattidae</taxon>
        <taxon>Blattinae</taxon>
        <taxon>Periplaneta</taxon>
    </lineage>
</organism>
<dbReference type="Proteomes" id="UP001148838">
    <property type="component" value="Unassembled WGS sequence"/>
</dbReference>
<dbReference type="CDD" id="cd05380">
    <property type="entry name" value="CAP_euk"/>
    <property type="match status" value="1"/>
</dbReference>
<dbReference type="PANTHER" id="PTHR10334">
    <property type="entry name" value="CYSTEINE-RICH SECRETORY PROTEIN-RELATED"/>
    <property type="match status" value="1"/>
</dbReference>
<dbReference type="InterPro" id="IPR018244">
    <property type="entry name" value="Allrgn_V5/Tpx1_CS"/>
</dbReference>
<gene>
    <name evidence="2" type="ORF">ANN_18475</name>
</gene>
<evidence type="ECO:0000313" key="2">
    <source>
        <dbReference type="EMBL" id="KAJ4435856.1"/>
    </source>
</evidence>
<name>A0ABQ8SQ30_PERAM</name>
<dbReference type="SUPFAM" id="SSF55797">
    <property type="entry name" value="PR-1-like"/>
    <property type="match status" value="1"/>
</dbReference>
<dbReference type="EMBL" id="JAJSOF020000023">
    <property type="protein sequence ID" value="KAJ4435856.1"/>
    <property type="molecule type" value="Genomic_DNA"/>
</dbReference>
<protein>
    <recommendedName>
        <fullName evidence="1">SCP domain-containing protein</fullName>
    </recommendedName>
</protein>
<feature type="domain" description="SCP" evidence="1">
    <location>
        <begin position="78"/>
        <end position="253"/>
    </location>
</feature>
<comment type="caution">
    <text evidence="2">The sequence shown here is derived from an EMBL/GenBank/DDBJ whole genome shotgun (WGS) entry which is preliminary data.</text>
</comment>
<dbReference type="InterPro" id="IPR001283">
    <property type="entry name" value="CRISP-related"/>
</dbReference>
<proteinExistence type="predicted"/>
<dbReference type="InterPro" id="IPR014044">
    <property type="entry name" value="CAP_dom"/>
</dbReference>
<dbReference type="PRINTS" id="PR00838">
    <property type="entry name" value="V5ALLERGEN"/>
</dbReference>
<dbReference type="PROSITE" id="PS01009">
    <property type="entry name" value="CRISP_1"/>
    <property type="match status" value="1"/>
</dbReference>
<dbReference type="InterPro" id="IPR035940">
    <property type="entry name" value="CAP_sf"/>
</dbReference>
<dbReference type="Gene3D" id="3.40.33.10">
    <property type="entry name" value="CAP"/>
    <property type="match status" value="1"/>
</dbReference>
<evidence type="ECO:0000313" key="3">
    <source>
        <dbReference type="Proteomes" id="UP001148838"/>
    </source>
</evidence>
<dbReference type="SMART" id="SM00198">
    <property type="entry name" value="SCP"/>
    <property type="match status" value="1"/>
</dbReference>
<evidence type="ECO:0000259" key="1">
    <source>
        <dbReference type="SMART" id="SM00198"/>
    </source>
</evidence>
<reference evidence="2 3" key="1">
    <citation type="journal article" date="2022" name="Allergy">
        <title>Genome assembly and annotation of Periplaneta americana reveal a comprehensive cockroach allergen profile.</title>
        <authorList>
            <person name="Wang L."/>
            <person name="Xiong Q."/>
            <person name="Saelim N."/>
            <person name="Wang L."/>
            <person name="Nong W."/>
            <person name="Wan A.T."/>
            <person name="Shi M."/>
            <person name="Liu X."/>
            <person name="Cao Q."/>
            <person name="Hui J.H.L."/>
            <person name="Sookrung N."/>
            <person name="Leung T.F."/>
            <person name="Tungtrongchitr A."/>
            <person name="Tsui S.K.W."/>
        </authorList>
    </citation>
    <scope>NUCLEOTIDE SEQUENCE [LARGE SCALE GENOMIC DNA]</scope>
    <source>
        <strain evidence="2">PWHHKU_190912</strain>
    </source>
</reference>